<organism evidence="2 3">
    <name type="scientific">Labedaea rhizosphaerae</name>
    <dbReference type="NCBI Taxonomy" id="598644"/>
    <lineage>
        <taxon>Bacteria</taxon>
        <taxon>Bacillati</taxon>
        <taxon>Actinomycetota</taxon>
        <taxon>Actinomycetes</taxon>
        <taxon>Pseudonocardiales</taxon>
        <taxon>Pseudonocardiaceae</taxon>
        <taxon>Labedaea</taxon>
    </lineage>
</organism>
<dbReference type="Gene3D" id="3.30.450.30">
    <property type="entry name" value="Dynein light chain 2a, cytoplasmic"/>
    <property type="match status" value="1"/>
</dbReference>
<comment type="caution">
    <text evidence="2">The sequence shown here is derived from an EMBL/GenBank/DDBJ whole genome shotgun (WGS) entry which is preliminary data.</text>
</comment>
<protein>
    <submittedName>
        <fullName evidence="2">Putative regulator of Ras-like GTPase activity (Roadblock/LC7/MglB family)</fullName>
    </submittedName>
</protein>
<accession>A0A4R6SG27</accession>
<proteinExistence type="predicted"/>
<dbReference type="InterPro" id="IPR004942">
    <property type="entry name" value="Roadblock/LAMTOR2_dom"/>
</dbReference>
<dbReference type="RefSeq" id="WP_133851147.1">
    <property type="nucleotide sequence ID" value="NZ_SNXZ01000003.1"/>
</dbReference>
<evidence type="ECO:0000313" key="3">
    <source>
        <dbReference type="Proteomes" id="UP000295444"/>
    </source>
</evidence>
<dbReference type="PANTHER" id="PTHR36222">
    <property type="entry name" value="SERINE PROTEASE INHIBITOR RV3364C"/>
    <property type="match status" value="1"/>
</dbReference>
<dbReference type="SMART" id="SM00960">
    <property type="entry name" value="Robl_LC7"/>
    <property type="match status" value="1"/>
</dbReference>
<dbReference type="SUPFAM" id="SSF103196">
    <property type="entry name" value="Roadblock/LC7 domain"/>
    <property type="match status" value="1"/>
</dbReference>
<reference evidence="2 3" key="1">
    <citation type="submission" date="2019-03" db="EMBL/GenBank/DDBJ databases">
        <title>Genomic Encyclopedia of Type Strains, Phase IV (KMG-IV): sequencing the most valuable type-strain genomes for metagenomic binning, comparative biology and taxonomic classification.</title>
        <authorList>
            <person name="Goeker M."/>
        </authorList>
    </citation>
    <scope>NUCLEOTIDE SEQUENCE [LARGE SCALE GENOMIC DNA]</scope>
    <source>
        <strain evidence="2 3">DSM 45361</strain>
    </source>
</reference>
<dbReference type="Proteomes" id="UP000295444">
    <property type="component" value="Unassembled WGS sequence"/>
</dbReference>
<dbReference type="InterPro" id="IPR053141">
    <property type="entry name" value="Mycobact_SerProt_Inhib_Rv3364c"/>
</dbReference>
<sequence>MSVTDQSKPSDLNWLLDDLTNRVVGARYAVVLSTDGLLVGRSRSLSREDGEHLSAMASAFHSLARGVGRQFDGGEVRQTVVELTQSFLVVTAAANQACLALLANADADIGMVAYEMNMMIKQVGAYFATQPRFPGT</sequence>
<evidence type="ECO:0000259" key="1">
    <source>
        <dbReference type="SMART" id="SM00960"/>
    </source>
</evidence>
<dbReference type="AlphaFoldDB" id="A0A4R6SG27"/>
<name>A0A4R6SG27_LABRH</name>
<feature type="domain" description="Roadblock/LAMTOR2" evidence="1">
    <location>
        <begin position="13"/>
        <end position="103"/>
    </location>
</feature>
<dbReference type="PANTHER" id="PTHR36222:SF1">
    <property type="entry name" value="SERINE PROTEASE INHIBITOR RV3364C"/>
    <property type="match status" value="1"/>
</dbReference>
<evidence type="ECO:0000313" key="2">
    <source>
        <dbReference type="EMBL" id="TDP98036.1"/>
    </source>
</evidence>
<dbReference type="EMBL" id="SNXZ01000003">
    <property type="protein sequence ID" value="TDP98036.1"/>
    <property type="molecule type" value="Genomic_DNA"/>
</dbReference>
<keyword evidence="3" id="KW-1185">Reference proteome</keyword>
<gene>
    <name evidence="2" type="ORF">EV186_1031016</name>
</gene>
<dbReference type="Pfam" id="PF03259">
    <property type="entry name" value="Robl_LC7"/>
    <property type="match status" value="1"/>
</dbReference>
<dbReference type="OrthoDB" id="5187023at2"/>